<reference evidence="3 4" key="1">
    <citation type="submission" date="2017-12" db="EMBL/GenBank/DDBJ databases">
        <title>Phylogenetic diversity of female urinary microbiome.</title>
        <authorList>
            <person name="Thomas-White K."/>
            <person name="Wolfe A.J."/>
        </authorList>
    </citation>
    <scope>NUCLEOTIDE SEQUENCE [LARGE SCALE GENOMIC DNA]</scope>
    <source>
        <strain evidence="3 4">UMB0018</strain>
    </source>
</reference>
<dbReference type="EMBL" id="PKKM01000001">
    <property type="protein sequence ID" value="PKY65380.1"/>
    <property type="molecule type" value="Genomic_DNA"/>
</dbReference>
<dbReference type="GO" id="GO:0005829">
    <property type="term" value="C:cytosol"/>
    <property type="evidence" value="ECO:0007669"/>
    <property type="project" value="TreeGrafter"/>
</dbReference>
<sequence length="551" mass="58003">MPLTSVEAARALAGALEQSLEAMPQGSDRDAQRALRRLQDVVLPRLEDADAPLLVVVGGSTGSGKSTLVNSLLGRNVSRAGAVRPTTRRPVLVCSPESRAWFMSDRVLPRLAKHAGDGGESLDAITIAVDDTLWSGLGILDAPDIDSVEDGNRRLAAELLDGADLWVFVTSAARYADAVAWKHLEDAASRGLRVAIVLNRVPAGAADEIRADLGALAQRRGLGDVPIMTIDEQPLTDGRLPVNVVAPIGSFLETIGRDAAERAAIVRRSLAGAVSASLAESLSALDGAREHNRAYEQAVERIEQAVASCAREVASSSSDDVLRGEVSARIAEVLGSWDMTRTISRFMSGLGARVMGALRGEAAPDIQVQRDLTGGLAARLADQYHQAWSDALRAARPVLGADQLPDPLLDADESSERARRTAQEWTAEVTEIIRAQAESSHISGRLLAGGINVVTVSLMVSVFAMTGGLTGLEVGVAGASAALSQTVLESFFGERTVRSLAQQARDALERLAVSSVTDVVAPVLALLDRSDAGARLDALDQALANAREVLA</sequence>
<dbReference type="GO" id="GO:0005525">
    <property type="term" value="F:GTP binding"/>
    <property type="evidence" value="ECO:0007669"/>
    <property type="project" value="InterPro"/>
</dbReference>
<feature type="coiled-coil region" evidence="1">
    <location>
        <begin position="285"/>
        <end position="312"/>
    </location>
</feature>
<dbReference type="CDD" id="cd00882">
    <property type="entry name" value="Ras_like_GTPase"/>
    <property type="match status" value="1"/>
</dbReference>
<keyword evidence="1" id="KW-0175">Coiled coil</keyword>
<dbReference type="PANTHER" id="PTHR42698:SF1">
    <property type="entry name" value="GTPASE ERA, MITOCHONDRIAL"/>
    <property type="match status" value="1"/>
</dbReference>
<evidence type="ECO:0000256" key="1">
    <source>
        <dbReference type="SAM" id="Coils"/>
    </source>
</evidence>
<dbReference type="RefSeq" id="WP_101600230.1">
    <property type="nucleotide sequence ID" value="NZ_PKKM01000001.1"/>
</dbReference>
<dbReference type="InterPro" id="IPR045063">
    <property type="entry name" value="Dynamin_N"/>
</dbReference>
<organism evidence="3 4">
    <name type="scientific">Schaalia odontolytica</name>
    <dbReference type="NCBI Taxonomy" id="1660"/>
    <lineage>
        <taxon>Bacteria</taxon>
        <taxon>Bacillati</taxon>
        <taxon>Actinomycetota</taxon>
        <taxon>Actinomycetes</taxon>
        <taxon>Actinomycetales</taxon>
        <taxon>Actinomycetaceae</taxon>
        <taxon>Schaalia</taxon>
    </lineage>
</organism>
<feature type="domain" description="Dynamin N-terminal" evidence="2">
    <location>
        <begin position="55"/>
        <end position="97"/>
    </location>
</feature>
<dbReference type="Pfam" id="PF00350">
    <property type="entry name" value="Dynamin_N"/>
    <property type="match status" value="1"/>
</dbReference>
<evidence type="ECO:0000259" key="2">
    <source>
        <dbReference type="Pfam" id="PF00350"/>
    </source>
</evidence>
<dbReference type="Gene3D" id="3.40.50.300">
    <property type="entry name" value="P-loop containing nucleotide triphosphate hydrolases"/>
    <property type="match status" value="1"/>
</dbReference>
<dbReference type="AlphaFoldDB" id="A0A2I1I2N3"/>
<evidence type="ECO:0000313" key="4">
    <source>
        <dbReference type="Proteomes" id="UP000234198"/>
    </source>
</evidence>
<protein>
    <submittedName>
        <fullName evidence="3">GTPase</fullName>
    </submittedName>
</protein>
<accession>A0A2I1I2N3</accession>
<comment type="caution">
    <text evidence="3">The sequence shown here is derived from an EMBL/GenBank/DDBJ whole genome shotgun (WGS) entry which is preliminary data.</text>
</comment>
<name>A0A2I1I2N3_9ACTO</name>
<dbReference type="Proteomes" id="UP000234198">
    <property type="component" value="Unassembled WGS sequence"/>
</dbReference>
<dbReference type="GO" id="GO:0000028">
    <property type="term" value="P:ribosomal small subunit assembly"/>
    <property type="evidence" value="ECO:0007669"/>
    <property type="project" value="TreeGrafter"/>
</dbReference>
<dbReference type="GO" id="GO:0019843">
    <property type="term" value="F:rRNA binding"/>
    <property type="evidence" value="ECO:0007669"/>
    <property type="project" value="TreeGrafter"/>
</dbReference>
<gene>
    <name evidence="3" type="ORF">CYJ22_00345</name>
</gene>
<evidence type="ECO:0000313" key="3">
    <source>
        <dbReference type="EMBL" id="PKY65380.1"/>
    </source>
</evidence>
<dbReference type="SUPFAM" id="SSF52540">
    <property type="entry name" value="P-loop containing nucleoside triphosphate hydrolases"/>
    <property type="match status" value="1"/>
</dbReference>
<proteinExistence type="predicted"/>
<dbReference type="InterPro" id="IPR005662">
    <property type="entry name" value="GTPase_Era-like"/>
</dbReference>
<dbReference type="GO" id="GO:0043024">
    <property type="term" value="F:ribosomal small subunit binding"/>
    <property type="evidence" value="ECO:0007669"/>
    <property type="project" value="TreeGrafter"/>
</dbReference>
<dbReference type="InterPro" id="IPR027417">
    <property type="entry name" value="P-loop_NTPase"/>
</dbReference>
<dbReference type="PANTHER" id="PTHR42698">
    <property type="entry name" value="GTPASE ERA"/>
    <property type="match status" value="1"/>
</dbReference>